<sequence>MSNDGRSEQMDSRRRSKQGNTGDLVAEGLLDQKGTPSFNPYSHRYHSSFYLHFRFHQEWNG</sequence>
<evidence type="ECO:0000313" key="2">
    <source>
        <dbReference type="EMBL" id="OTG14258.1"/>
    </source>
</evidence>
<dbReference type="Proteomes" id="UP000215914">
    <property type="component" value="Chromosome 9"/>
</dbReference>
<evidence type="ECO:0000256" key="1">
    <source>
        <dbReference type="SAM" id="MobiDB-lite"/>
    </source>
</evidence>
<feature type="region of interest" description="Disordered" evidence="1">
    <location>
        <begin position="1"/>
        <end position="35"/>
    </location>
</feature>
<reference evidence="3" key="1">
    <citation type="journal article" date="2017" name="Nature">
        <title>The sunflower genome provides insights into oil metabolism, flowering and Asterid evolution.</title>
        <authorList>
            <person name="Badouin H."/>
            <person name="Gouzy J."/>
            <person name="Grassa C.J."/>
            <person name="Murat F."/>
            <person name="Staton S.E."/>
            <person name="Cottret L."/>
            <person name="Lelandais-Briere C."/>
            <person name="Owens G.L."/>
            <person name="Carrere S."/>
            <person name="Mayjonade B."/>
            <person name="Legrand L."/>
            <person name="Gill N."/>
            <person name="Kane N.C."/>
            <person name="Bowers J.E."/>
            <person name="Hubner S."/>
            <person name="Bellec A."/>
            <person name="Berard A."/>
            <person name="Berges H."/>
            <person name="Blanchet N."/>
            <person name="Boniface M.C."/>
            <person name="Brunel D."/>
            <person name="Catrice O."/>
            <person name="Chaidir N."/>
            <person name="Claudel C."/>
            <person name="Donnadieu C."/>
            <person name="Faraut T."/>
            <person name="Fievet G."/>
            <person name="Helmstetter N."/>
            <person name="King M."/>
            <person name="Knapp S.J."/>
            <person name="Lai Z."/>
            <person name="Le Paslier M.C."/>
            <person name="Lippi Y."/>
            <person name="Lorenzon L."/>
            <person name="Mandel J.R."/>
            <person name="Marage G."/>
            <person name="Marchand G."/>
            <person name="Marquand E."/>
            <person name="Bret-Mestries E."/>
            <person name="Morien E."/>
            <person name="Nambeesan S."/>
            <person name="Nguyen T."/>
            <person name="Pegot-Espagnet P."/>
            <person name="Pouilly N."/>
            <person name="Raftis F."/>
            <person name="Sallet E."/>
            <person name="Schiex T."/>
            <person name="Thomas J."/>
            <person name="Vandecasteele C."/>
            <person name="Vares D."/>
            <person name="Vear F."/>
            <person name="Vautrin S."/>
            <person name="Crespi M."/>
            <person name="Mangin B."/>
            <person name="Burke J.M."/>
            <person name="Salse J."/>
            <person name="Munos S."/>
            <person name="Vincourt P."/>
            <person name="Rieseberg L.H."/>
            <person name="Langlade N.B."/>
        </authorList>
    </citation>
    <scope>NUCLEOTIDE SEQUENCE [LARGE SCALE GENOMIC DNA]</scope>
    <source>
        <strain evidence="3">cv. SF193</strain>
    </source>
</reference>
<dbReference type="AlphaFoldDB" id="A0A251TT06"/>
<dbReference type="InParanoid" id="A0A251TT06"/>
<gene>
    <name evidence="2" type="ORF">HannXRQ_Chr09g0247371</name>
</gene>
<evidence type="ECO:0000313" key="3">
    <source>
        <dbReference type="Proteomes" id="UP000215914"/>
    </source>
</evidence>
<keyword evidence="3" id="KW-1185">Reference proteome</keyword>
<proteinExistence type="predicted"/>
<organism evidence="2 3">
    <name type="scientific">Helianthus annuus</name>
    <name type="common">Common sunflower</name>
    <dbReference type="NCBI Taxonomy" id="4232"/>
    <lineage>
        <taxon>Eukaryota</taxon>
        <taxon>Viridiplantae</taxon>
        <taxon>Streptophyta</taxon>
        <taxon>Embryophyta</taxon>
        <taxon>Tracheophyta</taxon>
        <taxon>Spermatophyta</taxon>
        <taxon>Magnoliopsida</taxon>
        <taxon>eudicotyledons</taxon>
        <taxon>Gunneridae</taxon>
        <taxon>Pentapetalae</taxon>
        <taxon>asterids</taxon>
        <taxon>campanulids</taxon>
        <taxon>Asterales</taxon>
        <taxon>Asteraceae</taxon>
        <taxon>Asteroideae</taxon>
        <taxon>Heliantheae alliance</taxon>
        <taxon>Heliantheae</taxon>
        <taxon>Helianthus</taxon>
    </lineage>
</organism>
<name>A0A251TT06_HELAN</name>
<feature type="compositionally biased region" description="Basic and acidic residues" evidence="1">
    <location>
        <begin position="1"/>
        <end position="13"/>
    </location>
</feature>
<protein>
    <submittedName>
        <fullName evidence="2">Uncharacterized protein</fullName>
    </submittedName>
</protein>
<dbReference type="EMBL" id="CM007898">
    <property type="protein sequence ID" value="OTG14258.1"/>
    <property type="molecule type" value="Genomic_DNA"/>
</dbReference>
<accession>A0A251TT06</accession>